<dbReference type="EMBL" id="FXUG01000037">
    <property type="protein sequence ID" value="SMP79784.1"/>
    <property type="molecule type" value="Genomic_DNA"/>
</dbReference>
<accession>A0ABY1QV05</accession>
<keyword evidence="2" id="KW-1185">Reference proteome</keyword>
<organism evidence="1 2">
    <name type="scientific">Neorhodopirellula lusitana</name>
    <dbReference type="NCBI Taxonomy" id="445327"/>
    <lineage>
        <taxon>Bacteria</taxon>
        <taxon>Pseudomonadati</taxon>
        <taxon>Planctomycetota</taxon>
        <taxon>Planctomycetia</taxon>
        <taxon>Pirellulales</taxon>
        <taxon>Pirellulaceae</taxon>
        <taxon>Neorhodopirellula</taxon>
    </lineage>
</organism>
<protein>
    <submittedName>
        <fullName evidence="1">Uncharacterized protein</fullName>
    </submittedName>
</protein>
<dbReference type="RefSeq" id="WP_283435651.1">
    <property type="nucleotide sequence ID" value="NZ_FXUG01000037.1"/>
</dbReference>
<reference evidence="1 2" key="1">
    <citation type="submission" date="2017-05" db="EMBL/GenBank/DDBJ databases">
        <authorList>
            <person name="Varghese N."/>
            <person name="Submissions S."/>
        </authorList>
    </citation>
    <scope>NUCLEOTIDE SEQUENCE [LARGE SCALE GENOMIC DNA]</scope>
    <source>
        <strain evidence="1 2">DSM 25457</strain>
    </source>
</reference>
<evidence type="ECO:0000313" key="1">
    <source>
        <dbReference type="EMBL" id="SMP79784.1"/>
    </source>
</evidence>
<comment type="caution">
    <text evidence="1">The sequence shown here is derived from an EMBL/GenBank/DDBJ whole genome shotgun (WGS) entry which is preliminary data.</text>
</comment>
<evidence type="ECO:0000313" key="2">
    <source>
        <dbReference type="Proteomes" id="UP001158067"/>
    </source>
</evidence>
<sequence>MDELLKQLLNDLDIVGKSNGEIYDTVCRQRMLDPIFHLFILPDPDYTVRDDFGLTSPAANASVKSAILSYCSAANALADELGIEAFHDRLAAFQNGVASDVEQNYTDDFFGWMNPDNFLASGKLVDNPT</sequence>
<dbReference type="Proteomes" id="UP001158067">
    <property type="component" value="Unassembled WGS sequence"/>
</dbReference>
<gene>
    <name evidence="1" type="ORF">SAMN06265222_1375</name>
</gene>
<name>A0ABY1QV05_9BACT</name>
<proteinExistence type="predicted"/>